<protein>
    <submittedName>
        <fullName evidence="6">Isoprenylcysteine carboxyl methyltransferase</fullName>
    </submittedName>
</protein>
<dbReference type="PANTHER" id="PTHR43847">
    <property type="entry name" value="BLL3993 PROTEIN"/>
    <property type="match status" value="1"/>
</dbReference>
<sequence>MYFIIFVILVILQRIIEVIIAKRNEKKMLSKGAYEVGASHYPYMIAMHVSFFICLIAEVILFNRGISPLFLWLFILFLIVQALRIWCLLSLGSFWNTKIIILPGSHVVKKGPYLFMRHPNYTIVSIEILLIPLMFQAYITAFSFTILNFIMLSVRIPLEEKALMEATNYTKEFKKKMSTPLPNNHNH</sequence>
<feature type="transmembrane region" description="Helical" evidence="5">
    <location>
        <begin position="121"/>
        <end position="154"/>
    </location>
</feature>
<proteinExistence type="predicted"/>
<evidence type="ECO:0000313" key="6">
    <source>
        <dbReference type="EMBL" id="RTQ94631.1"/>
    </source>
</evidence>
<dbReference type="GO" id="GO:0004671">
    <property type="term" value="F:protein C-terminal S-isoprenylcysteine carboxyl O-methyltransferase activity"/>
    <property type="evidence" value="ECO:0007669"/>
    <property type="project" value="InterPro"/>
</dbReference>
<dbReference type="InterPro" id="IPR007269">
    <property type="entry name" value="ICMT_MeTrfase"/>
</dbReference>
<dbReference type="InterPro" id="IPR052527">
    <property type="entry name" value="Metal_cation-efflux_comp"/>
</dbReference>
<dbReference type="AlphaFoldDB" id="A0A3S0HP28"/>
<keyword evidence="6" id="KW-0489">Methyltransferase</keyword>
<keyword evidence="7" id="KW-1185">Reference proteome</keyword>
<comment type="subcellular location">
    <subcellularLocation>
        <location evidence="1">Membrane</location>
        <topology evidence="1">Multi-pass membrane protein</topology>
    </subcellularLocation>
</comment>
<keyword evidence="6" id="KW-0808">Transferase</keyword>
<dbReference type="GO" id="GO:0032259">
    <property type="term" value="P:methylation"/>
    <property type="evidence" value="ECO:0007669"/>
    <property type="project" value="UniProtKB-KW"/>
</dbReference>
<dbReference type="GO" id="GO:0016020">
    <property type="term" value="C:membrane"/>
    <property type="evidence" value="ECO:0007669"/>
    <property type="project" value="UniProtKB-SubCell"/>
</dbReference>
<name>A0A3S0HP28_9BACI</name>
<keyword evidence="4 5" id="KW-0472">Membrane</keyword>
<accession>A0A3S0HP28</accession>
<organism evidence="6 7">
    <name type="scientific">Lysinibacillus telephonicus</name>
    <dbReference type="NCBI Taxonomy" id="1714840"/>
    <lineage>
        <taxon>Bacteria</taxon>
        <taxon>Bacillati</taxon>
        <taxon>Bacillota</taxon>
        <taxon>Bacilli</taxon>
        <taxon>Bacillales</taxon>
        <taxon>Bacillaceae</taxon>
        <taxon>Lysinibacillus</taxon>
    </lineage>
</organism>
<evidence type="ECO:0000256" key="3">
    <source>
        <dbReference type="ARBA" id="ARBA00022989"/>
    </source>
</evidence>
<evidence type="ECO:0000256" key="2">
    <source>
        <dbReference type="ARBA" id="ARBA00022692"/>
    </source>
</evidence>
<dbReference type="Gene3D" id="1.20.120.1630">
    <property type="match status" value="1"/>
</dbReference>
<keyword evidence="3 5" id="KW-1133">Transmembrane helix</keyword>
<evidence type="ECO:0000256" key="5">
    <source>
        <dbReference type="SAM" id="Phobius"/>
    </source>
</evidence>
<gene>
    <name evidence="6" type="ORF">EKG35_05265</name>
</gene>
<dbReference type="Pfam" id="PF04140">
    <property type="entry name" value="ICMT"/>
    <property type="match status" value="1"/>
</dbReference>
<comment type="caution">
    <text evidence="6">The sequence shown here is derived from an EMBL/GenBank/DDBJ whole genome shotgun (WGS) entry which is preliminary data.</text>
</comment>
<feature type="transmembrane region" description="Helical" evidence="5">
    <location>
        <begin position="45"/>
        <end position="62"/>
    </location>
</feature>
<dbReference type="PANTHER" id="PTHR43847:SF1">
    <property type="entry name" value="BLL3993 PROTEIN"/>
    <property type="match status" value="1"/>
</dbReference>
<dbReference type="EMBL" id="RXNR01000010">
    <property type="protein sequence ID" value="RTQ94631.1"/>
    <property type="molecule type" value="Genomic_DNA"/>
</dbReference>
<dbReference type="RefSeq" id="WP_126293403.1">
    <property type="nucleotide sequence ID" value="NZ_RXNR01000010.1"/>
</dbReference>
<dbReference type="Proteomes" id="UP000276349">
    <property type="component" value="Unassembled WGS sequence"/>
</dbReference>
<keyword evidence="2 5" id="KW-0812">Transmembrane</keyword>
<reference evidence="6 7" key="1">
    <citation type="submission" date="2018-12" db="EMBL/GenBank/DDBJ databases">
        <authorList>
            <person name="Yu L."/>
        </authorList>
    </citation>
    <scope>NUCLEOTIDE SEQUENCE [LARGE SCALE GENOMIC DNA]</scope>
    <source>
        <strain evidence="6 7">S5H2222</strain>
    </source>
</reference>
<feature type="transmembrane region" description="Helical" evidence="5">
    <location>
        <begin position="69"/>
        <end position="95"/>
    </location>
</feature>
<evidence type="ECO:0000313" key="7">
    <source>
        <dbReference type="Proteomes" id="UP000276349"/>
    </source>
</evidence>
<dbReference type="OrthoDB" id="7203053at2"/>
<evidence type="ECO:0000256" key="1">
    <source>
        <dbReference type="ARBA" id="ARBA00004141"/>
    </source>
</evidence>
<evidence type="ECO:0000256" key="4">
    <source>
        <dbReference type="ARBA" id="ARBA00023136"/>
    </source>
</evidence>